<dbReference type="CDD" id="cd18820">
    <property type="entry name" value="GH43_LbAraf43-like"/>
    <property type="match status" value="1"/>
</dbReference>
<evidence type="ECO:0000256" key="4">
    <source>
        <dbReference type="ARBA" id="ARBA00023295"/>
    </source>
</evidence>
<reference evidence="8" key="1">
    <citation type="journal article" date="2020" name="Stud. Mycol.">
        <title>101 Dothideomycetes genomes: a test case for predicting lifestyles and emergence of pathogens.</title>
        <authorList>
            <person name="Haridas S."/>
            <person name="Albert R."/>
            <person name="Binder M."/>
            <person name="Bloem J."/>
            <person name="Labutti K."/>
            <person name="Salamov A."/>
            <person name="Andreopoulos B."/>
            <person name="Baker S."/>
            <person name="Barry K."/>
            <person name="Bills G."/>
            <person name="Bluhm B."/>
            <person name="Cannon C."/>
            <person name="Castanera R."/>
            <person name="Culley D."/>
            <person name="Daum C."/>
            <person name="Ezra D."/>
            <person name="Gonzalez J."/>
            <person name="Henrissat B."/>
            <person name="Kuo A."/>
            <person name="Liang C."/>
            <person name="Lipzen A."/>
            <person name="Lutzoni F."/>
            <person name="Magnuson J."/>
            <person name="Mondo S."/>
            <person name="Nolan M."/>
            <person name="Ohm R."/>
            <person name="Pangilinan J."/>
            <person name="Park H.-J."/>
            <person name="Ramirez L."/>
            <person name="Alfaro M."/>
            <person name="Sun H."/>
            <person name="Tritt A."/>
            <person name="Yoshinaga Y."/>
            <person name="Zwiers L.-H."/>
            <person name="Turgeon B."/>
            <person name="Goodwin S."/>
            <person name="Spatafora J."/>
            <person name="Crous P."/>
            <person name="Grigoriev I."/>
        </authorList>
    </citation>
    <scope>NUCLEOTIDE SEQUENCE</scope>
    <source>
        <strain evidence="8">CBS 130266</strain>
    </source>
</reference>
<protein>
    <submittedName>
        <fullName evidence="8">Arabinanase/levansucrase/invertase</fullName>
    </submittedName>
</protein>
<keyword evidence="9" id="KW-1185">Reference proteome</keyword>
<comment type="caution">
    <text evidence="8">The sequence shown here is derived from an EMBL/GenBank/DDBJ whole genome shotgun (WGS) entry which is preliminary data.</text>
</comment>
<evidence type="ECO:0000313" key="9">
    <source>
        <dbReference type="Proteomes" id="UP000800235"/>
    </source>
</evidence>
<proteinExistence type="inferred from homology"/>
<keyword evidence="2 7" id="KW-0732">Signal</keyword>
<keyword evidence="3 5" id="KW-0378">Hydrolase</keyword>
<dbReference type="PANTHER" id="PTHR43817">
    <property type="entry name" value="GLYCOSYL HYDROLASE"/>
    <property type="match status" value="1"/>
</dbReference>
<dbReference type="SUPFAM" id="SSF75005">
    <property type="entry name" value="Arabinanase/levansucrase/invertase"/>
    <property type="match status" value="1"/>
</dbReference>
<dbReference type="Gene3D" id="2.115.10.20">
    <property type="entry name" value="Glycosyl hydrolase domain, family 43"/>
    <property type="match status" value="1"/>
</dbReference>
<dbReference type="GO" id="GO:0004553">
    <property type="term" value="F:hydrolase activity, hydrolyzing O-glycosyl compounds"/>
    <property type="evidence" value="ECO:0007669"/>
    <property type="project" value="InterPro"/>
</dbReference>
<dbReference type="GO" id="GO:0005975">
    <property type="term" value="P:carbohydrate metabolic process"/>
    <property type="evidence" value="ECO:0007669"/>
    <property type="project" value="InterPro"/>
</dbReference>
<evidence type="ECO:0000256" key="2">
    <source>
        <dbReference type="ARBA" id="ARBA00022729"/>
    </source>
</evidence>
<dbReference type="InterPro" id="IPR006710">
    <property type="entry name" value="Glyco_hydro_43"/>
</dbReference>
<accession>A0A9P4U1Z4</accession>
<evidence type="ECO:0000256" key="7">
    <source>
        <dbReference type="SAM" id="SignalP"/>
    </source>
</evidence>
<sequence>MLSFPLALVATTLFLIHVAVAESFTNPLNRVNGSDPFMVYSKGNYYLTVTGWDHIAITRAKTIEGLKKGERKVVWRDSTPNRCCEVWAPEMHEFDGVWWIYYTAGSKGTFGNQRPHVLKGGATPFDKYTYAAQMSGPQGMQNWGIDATVATIAKKRYFIWSCKPDLQSVCLGEMSSPTRVSSFTRISKPELPFEKKGEFPVNEGPAVMNHGGKTYIAYSASHCASPAYSLGLLTLKNGANPLKPESWIKSPQPVVKSGNGNYGTGHNGFFQGPEGDWWNVYHATKKPGGDCRFDRYTMVSAVKFDAKGDPIFDQPQPSSKQIEGPKGSGP</sequence>
<comment type="similarity">
    <text evidence="1 5">Belongs to the glycosyl hydrolase 43 family.</text>
</comment>
<dbReference type="EMBL" id="MU007020">
    <property type="protein sequence ID" value="KAF2433478.1"/>
    <property type="molecule type" value="Genomic_DNA"/>
</dbReference>
<name>A0A9P4U1Z4_9PEZI</name>
<dbReference type="Proteomes" id="UP000800235">
    <property type="component" value="Unassembled WGS sequence"/>
</dbReference>
<feature type="region of interest" description="Disordered" evidence="6">
    <location>
        <begin position="307"/>
        <end position="330"/>
    </location>
</feature>
<gene>
    <name evidence="8" type="ORF">EJ08DRAFT_676663</name>
</gene>
<feature type="signal peptide" evidence="7">
    <location>
        <begin position="1"/>
        <end position="21"/>
    </location>
</feature>
<dbReference type="InterPro" id="IPR023296">
    <property type="entry name" value="Glyco_hydro_beta-prop_sf"/>
</dbReference>
<dbReference type="AlphaFoldDB" id="A0A9P4U1Z4"/>
<dbReference type="OrthoDB" id="272289at2759"/>
<evidence type="ECO:0000256" key="3">
    <source>
        <dbReference type="ARBA" id="ARBA00022801"/>
    </source>
</evidence>
<dbReference type="Pfam" id="PF04616">
    <property type="entry name" value="Glyco_hydro_43"/>
    <property type="match status" value="1"/>
</dbReference>
<dbReference type="PANTHER" id="PTHR43817:SF1">
    <property type="entry name" value="HYDROLASE, FAMILY 43, PUTATIVE (AFU_ORTHOLOGUE AFUA_3G01660)-RELATED"/>
    <property type="match status" value="1"/>
</dbReference>
<evidence type="ECO:0000256" key="6">
    <source>
        <dbReference type="SAM" id="MobiDB-lite"/>
    </source>
</evidence>
<evidence type="ECO:0000256" key="1">
    <source>
        <dbReference type="ARBA" id="ARBA00009865"/>
    </source>
</evidence>
<feature type="chain" id="PRO_5040339423" evidence="7">
    <location>
        <begin position="22"/>
        <end position="330"/>
    </location>
</feature>
<organism evidence="8 9">
    <name type="scientific">Tothia fuscella</name>
    <dbReference type="NCBI Taxonomy" id="1048955"/>
    <lineage>
        <taxon>Eukaryota</taxon>
        <taxon>Fungi</taxon>
        <taxon>Dikarya</taxon>
        <taxon>Ascomycota</taxon>
        <taxon>Pezizomycotina</taxon>
        <taxon>Dothideomycetes</taxon>
        <taxon>Pleosporomycetidae</taxon>
        <taxon>Venturiales</taxon>
        <taxon>Cylindrosympodiaceae</taxon>
        <taxon>Tothia</taxon>
    </lineage>
</organism>
<keyword evidence="4 5" id="KW-0326">Glycosidase</keyword>
<evidence type="ECO:0000256" key="5">
    <source>
        <dbReference type="RuleBase" id="RU361187"/>
    </source>
</evidence>
<evidence type="ECO:0000313" key="8">
    <source>
        <dbReference type="EMBL" id="KAF2433478.1"/>
    </source>
</evidence>